<comment type="caution">
    <text evidence="1">The sequence shown here is derived from an EMBL/GenBank/DDBJ whole genome shotgun (WGS) entry which is preliminary data.</text>
</comment>
<dbReference type="InterPro" id="IPR052184">
    <property type="entry name" value="SDR_enzymes"/>
</dbReference>
<evidence type="ECO:0000313" key="1">
    <source>
        <dbReference type="EMBL" id="KKZ62932.1"/>
    </source>
</evidence>
<dbReference type="PRINTS" id="PR00081">
    <property type="entry name" value="GDHRDH"/>
</dbReference>
<gene>
    <name evidence="1" type="ORF">EMCG_02642</name>
</gene>
<dbReference type="InterPro" id="IPR002347">
    <property type="entry name" value="SDR_fam"/>
</dbReference>
<accession>A0A0G2HXD3</accession>
<organism evidence="1 2">
    <name type="scientific">[Emmonsia] crescens</name>
    <dbReference type="NCBI Taxonomy" id="73230"/>
    <lineage>
        <taxon>Eukaryota</taxon>
        <taxon>Fungi</taxon>
        <taxon>Dikarya</taxon>
        <taxon>Ascomycota</taxon>
        <taxon>Pezizomycotina</taxon>
        <taxon>Eurotiomycetes</taxon>
        <taxon>Eurotiomycetidae</taxon>
        <taxon>Onygenales</taxon>
        <taxon>Ajellomycetaceae</taxon>
        <taxon>Emergomyces</taxon>
    </lineage>
</organism>
<dbReference type="OrthoDB" id="7289984at2759"/>
<sequence>MPTYVITGANRGIGFEFLRQLSAIPESLVVGLVRDKAATDEKVAKELPGRNIHILRADLTDYDSLKQAAEEVARLSNGVDLLIANAALQSEWSAFDGIDVLAKDPKRLEEELIDNFKVNVVGNIHLLSVFVPLVQKGATKKVITLTTGGADIEFIARYDVAPQAPYAISKAGMNAATAKFSAQYKKDGILFMSLAPGMVDTGGFNNATPEQLAGLGGMLQKFSAYDPSFKGPMPVEKSVSAMLGVIDRANINNGHAGAFISHHGNRHWL</sequence>
<dbReference type="VEuPathDB" id="FungiDB:EMCG_02642"/>
<proteinExistence type="predicted"/>
<evidence type="ECO:0008006" key="3">
    <source>
        <dbReference type="Google" id="ProtNLM"/>
    </source>
</evidence>
<dbReference type="InterPro" id="IPR036291">
    <property type="entry name" value="NAD(P)-bd_dom_sf"/>
</dbReference>
<dbReference type="AlphaFoldDB" id="A0A0G2HXD3"/>
<dbReference type="PANTHER" id="PTHR45458:SF3">
    <property type="entry name" value="CHAIN DEHYDROGENASE (ATSC), PUTATIVE-RELATED"/>
    <property type="match status" value="1"/>
</dbReference>
<dbReference type="Proteomes" id="UP000034164">
    <property type="component" value="Unassembled WGS sequence"/>
</dbReference>
<dbReference type="Gene3D" id="3.40.50.720">
    <property type="entry name" value="NAD(P)-binding Rossmann-like Domain"/>
    <property type="match status" value="1"/>
</dbReference>
<name>A0A0G2HXD3_9EURO</name>
<dbReference type="EMBL" id="LCZI01001016">
    <property type="protein sequence ID" value="KKZ62932.1"/>
    <property type="molecule type" value="Genomic_DNA"/>
</dbReference>
<dbReference type="Pfam" id="PF00106">
    <property type="entry name" value="adh_short"/>
    <property type="match status" value="1"/>
</dbReference>
<dbReference type="PANTHER" id="PTHR45458">
    <property type="entry name" value="SHORT-CHAIN DEHYDROGENASE/REDUCTASE SDR"/>
    <property type="match status" value="1"/>
</dbReference>
<dbReference type="GO" id="GO:0016616">
    <property type="term" value="F:oxidoreductase activity, acting on the CH-OH group of donors, NAD or NADP as acceptor"/>
    <property type="evidence" value="ECO:0007669"/>
    <property type="project" value="TreeGrafter"/>
</dbReference>
<reference evidence="2" key="1">
    <citation type="journal article" date="2015" name="PLoS Genet.">
        <title>The dynamic genome and transcriptome of the human fungal pathogen Blastomyces and close relative Emmonsia.</title>
        <authorList>
            <person name="Munoz J.F."/>
            <person name="Gauthier G.M."/>
            <person name="Desjardins C.A."/>
            <person name="Gallo J.E."/>
            <person name="Holder J."/>
            <person name="Sullivan T.D."/>
            <person name="Marty A.J."/>
            <person name="Carmen J.C."/>
            <person name="Chen Z."/>
            <person name="Ding L."/>
            <person name="Gujja S."/>
            <person name="Magrini V."/>
            <person name="Misas E."/>
            <person name="Mitreva M."/>
            <person name="Priest M."/>
            <person name="Saif S."/>
            <person name="Whiston E.A."/>
            <person name="Young S."/>
            <person name="Zeng Q."/>
            <person name="Goldman W.E."/>
            <person name="Mardis E.R."/>
            <person name="Taylor J.W."/>
            <person name="McEwen J.G."/>
            <person name="Clay O.K."/>
            <person name="Klein B.S."/>
            <person name="Cuomo C.A."/>
        </authorList>
    </citation>
    <scope>NUCLEOTIDE SEQUENCE [LARGE SCALE GENOMIC DNA]</scope>
    <source>
        <strain evidence="2">UAMH 3008</strain>
    </source>
</reference>
<protein>
    <recommendedName>
        <fullName evidence="3">Oxidoreductase</fullName>
    </recommendedName>
</protein>
<dbReference type="SUPFAM" id="SSF51735">
    <property type="entry name" value="NAD(P)-binding Rossmann-fold domains"/>
    <property type="match status" value="1"/>
</dbReference>
<evidence type="ECO:0000313" key="2">
    <source>
        <dbReference type="Proteomes" id="UP000034164"/>
    </source>
</evidence>